<dbReference type="EC" id="5.6.2.4" evidence="10"/>
<dbReference type="InterPro" id="IPR018982">
    <property type="entry name" value="RQC_domain"/>
</dbReference>
<dbReference type="GO" id="GO:0043138">
    <property type="term" value="F:3'-5' DNA helicase activity"/>
    <property type="evidence" value="ECO:0007669"/>
    <property type="project" value="UniProtKB-EC"/>
</dbReference>
<evidence type="ECO:0000313" key="16">
    <source>
        <dbReference type="EMBL" id="KAK4875425.1"/>
    </source>
</evidence>
<dbReference type="CDD" id="cd18794">
    <property type="entry name" value="SF2_C_RecQ"/>
    <property type="match status" value="1"/>
</dbReference>
<dbReference type="InterPro" id="IPR027417">
    <property type="entry name" value="P-loop_NTPase"/>
</dbReference>
<dbReference type="PANTHER" id="PTHR13710:SF120">
    <property type="entry name" value="BIFUNCTIONAL 3'-5' EXONUCLEASE_ATP-DEPENDENT HELICASE WRN"/>
    <property type="match status" value="1"/>
</dbReference>
<dbReference type="GO" id="GO:0005654">
    <property type="term" value="C:nucleoplasm"/>
    <property type="evidence" value="ECO:0007669"/>
    <property type="project" value="TreeGrafter"/>
</dbReference>
<dbReference type="Pfam" id="PF00271">
    <property type="entry name" value="Helicase_C"/>
    <property type="match status" value="1"/>
</dbReference>
<dbReference type="InterPro" id="IPR001650">
    <property type="entry name" value="Helicase_C-like"/>
</dbReference>
<accession>A0AAN7NXV0</accession>
<feature type="region of interest" description="Disordered" evidence="12">
    <location>
        <begin position="902"/>
        <end position="932"/>
    </location>
</feature>
<dbReference type="SUPFAM" id="SSF47819">
    <property type="entry name" value="HRDC-like"/>
    <property type="match status" value="1"/>
</dbReference>
<evidence type="ECO:0000259" key="14">
    <source>
        <dbReference type="PROSITE" id="PS51192"/>
    </source>
</evidence>
<dbReference type="GO" id="GO:0005694">
    <property type="term" value="C:chromosome"/>
    <property type="evidence" value="ECO:0007669"/>
    <property type="project" value="TreeGrafter"/>
</dbReference>
<comment type="catalytic activity">
    <reaction evidence="11">
        <text>ATP + H2O = ADP + phosphate + H(+)</text>
        <dbReference type="Rhea" id="RHEA:13065"/>
        <dbReference type="ChEBI" id="CHEBI:15377"/>
        <dbReference type="ChEBI" id="CHEBI:15378"/>
        <dbReference type="ChEBI" id="CHEBI:30616"/>
        <dbReference type="ChEBI" id="CHEBI:43474"/>
        <dbReference type="ChEBI" id="CHEBI:456216"/>
    </reaction>
</comment>
<dbReference type="NCBIfam" id="TIGR00614">
    <property type="entry name" value="recQ_fam"/>
    <property type="match status" value="1"/>
</dbReference>
<comment type="cofactor">
    <cofactor evidence="1">
        <name>Zn(2+)</name>
        <dbReference type="ChEBI" id="CHEBI:29105"/>
    </cofactor>
</comment>
<evidence type="ECO:0000256" key="10">
    <source>
        <dbReference type="ARBA" id="ARBA00034808"/>
    </source>
</evidence>
<feature type="region of interest" description="Disordered" evidence="12">
    <location>
        <begin position="1013"/>
        <end position="1041"/>
    </location>
</feature>
<keyword evidence="5" id="KW-0347">Helicase</keyword>
<evidence type="ECO:0000256" key="9">
    <source>
        <dbReference type="ARBA" id="ARBA00034617"/>
    </source>
</evidence>
<dbReference type="GO" id="GO:0000723">
    <property type="term" value="P:telomere maintenance"/>
    <property type="evidence" value="ECO:0007669"/>
    <property type="project" value="TreeGrafter"/>
</dbReference>
<dbReference type="Pfam" id="PF09382">
    <property type="entry name" value="RQC"/>
    <property type="match status" value="1"/>
</dbReference>
<dbReference type="GO" id="GO:0000724">
    <property type="term" value="P:double-strand break repair via homologous recombination"/>
    <property type="evidence" value="ECO:0007669"/>
    <property type="project" value="TreeGrafter"/>
</dbReference>
<protein>
    <recommendedName>
        <fullName evidence="10">DNA 3'-5' helicase</fullName>
        <ecNumber evidence="10">5.6.2.4</ecNumber>
    </recommendedName>
</protein>
<name>A0AAN7NXV0_9COLE</name>
<evidence type="ECO:0000256" key="7">
    <source>
        <dbReference type="ARBA" id="ARBA00023125"/>
    </source>
</evidence>
<evidence type="ECO:0000256" key="8">
    <source>
        <dbReference type="ARBA" id="ARBA00023235"/>
    </source>
</evidence>
<dbReference type="GO" id="GO:0016787">
    <property type="term" value="F:hydrolase activity"/>
    <property type="evidence" value="ECO:0007669"/>
    <property type="project" value="UniProtKB-KW"/>
</dbReference>
<evidence type="ECO:0000256" key="2">
    <source>
        <dbReference type="ARBA" id="ARBA00005446"/>
    </source>
</evidence>
<feature type="domain" description="Helicase ATP-binding" evidence="14">
    <location>
        <begin position="73"/>
        <end position="243"/>
    </location>
</feature>
<dbReference type="AlphaFoldDB" id="A0AAN7NXV0"/>
<dbReference type="Pfam" id="PF00270">
    <property type="entry name" value="DEAD"/>
    <property type="match status" value="1"/>
</dbReference>
<dbReference type="PANTHER" id="PTHR13710">
    <property type="entry name" value="DNA HELICASE RECQ FAMILY MEMBER"/>
    <property type="match status" value="1"/>
</dbReference>
<keyword evidence="3" id="KW-0547">Nucleotide-binding</keyword>
<dbReference type="PROSITE" id="PS50967">
    <property type="entry name" value="HRDC"/>
    <property type="match status" value="1"/>
</dbReference>
<keyword evidence="6" id="KW-0067">ATP-binding</keyword>
<feature type="domain" description="Helicase C-terminal" evidence="15">
    <location>
        <begin position="268"/>
        <end position="424"/>
    </location>
</feature>
<dbReference type="InterPro" id="IPR014001">
    <property type="entry name" value="Helicase_ATP-bd"/>
</dbReference>
<feature type="compositionally biased region" description="Polar residues" evidence="12">
    <location>
        <begin position="902"/>
        <end position="915"/>
    </location>
</feature>
<dbReference type="GO" id="GO:0006260">
    <property type="term" value="P:DNA replication"/>
    <property type="evidence" value="ECO:0007669"/>
    <property type="project" value="InterPro"/>
</dbReference>
<dbReference type="Gene3D" id="3.40.50.300">
    <property type="entry name" value="P-loop containing nucleotide triphosphate hydrolases"/>
    <property type="match status" value="2"/>
</dbReference>
<dbReference type="GO" id="GO:0005737">
    <property type="term" value="C:cytoplasm"/>
    <property type="evidence" value="ECO:0007669"/>
    <property type="project" value="TreeGrafter"/>
</dbReference>
<dbReference type="SUPFAM" id="SSF52540">
    <property type="entry name" value="P-loop containing nucleoside triphosphate hydrolases"/>
    <property type="match status" value="1"/>
</dbReference>
<dbReference type="InterPro" id="IPR029491">
    <property type="entry name" value="Helicase_HTH"/>
</dbReference>
<dbReference type="SMART" id="SM00956">
    <property type="entry name" value="RQC"/>
    <property type="match status" value="1"/>
</dbReference>
<evidence type="ECO:0000256" key="11">
    <source>
        <dbReference type="ARBA" id="ARBA00049360"/>
    </source>
</evidence>
<keyword evidence="4" id="KW-0378">Hydrolase</keyword>
<organism evidence="16 17">
    <name type="scientific">Aquatica leii</name>
    <dbReference type="NCBI Taxonomy" id="1421715"/>
    <lineage>
        <taxon>Eukaryota</taxon>
        <taxon>Metazoa</taxon>
        <taxon>Ecdysozoa</taxon>
        <taxon>Arthropoda</taxon>
        <taxon>Hexapoda</taxon>
        <taxon>Insecta</taxon>
        <taxon>Pterygota</taxon>
        <taxon>Neoptera</taxon>
        <taxon>Endopterygota</taxon>
        <taxon>Coleoptera</taxon>
        <taxon>Polyphaga</taxon>
        <taxon>Elateriformia</taxon>
        <taxon>Elateroidea</taxon>
        <taxon>Lampyridae</taxon>
        <taxon>Luciolinae</taxon>
        <taxon>Aquatica</taxon>
    </lineage>
</organism>
<dbReference type="PROSITE" id="PS51192">
    <property type="entry name" value="HELICASE_ATP_BIND_1"/>
    <property type="match status" value="1"/>
</dbReference>
<dbReference type="GO" id="GO:0003677">
    <property type="term" value="F:DNA binding"/>
    <property type="evidence" value="ECO:0007669"/>
    <property type="project" value="UniProtKB-KW"/>
</dbReference>
<evidence type="ECO:0000256" key="1">
    <source>
        <dbReference type="ARBA" id="ARBA00001947"/>
    </source>
</evidence>
<evidence type="ECO:0000259" key="15">
    <source>
        <dbReference type="PROSITE" id="PS51194"/>
    </source>
</evidence>
<dbReference type="Pfam" id="PF16124">
    <property type="entry name" value="RecQ_Zn_bind"/>
    <property type="match status" value="1"/>
</dbReference>
<dbReference type="InterPro" id="IPR032284">
    <property type="entry name" value="RecQ_Zn-bd"/>
</dbReference>
<dbReference type="Pfam" id="PF14493">
    <property type="entry name" value="HTH_40"/>
    <property type="match status" value="1"/>
</dbReference>
<evidence type="ECO:0000313" key="17">
    <source>
        <dbReference type="Proteomes" id="UP001353858"/>
    </source>
</evidence>
<keyword evidence="7" id="KW-0238">DNA-binding</keyword>
<dbReference type="Gene3D" id="1.10.10.10">
    <property type="entry name" value="Winged helix-like DNA-binding domain superfamily/Winged helix DNA-binding domain"/>
    <property type="match status" value="1"/>
</dbReference>
<dbReference type="Proteomes" id="UP001353858">
    <property type="component" value="Unassembled WGS sequence"/>
</dbReference>
<evidence type="ECO:0000256" key="4">
    <source>
        <dbReference type="ARBA" id="ARBA00022801"/>
    </source>
</evidence>
<evidence type="ECO:0000256" key="12">
    <source>
        <dbReference type="SAM" id="MobiDB-lite"/>
    </source>
</evidence>
<evidence type="ECO:0000256" key="3">
    <source>
        <dbReference type="ARBA" id="ARBA00022741"/>
    </source>
</evidence>
<dbReference type="EMBL" id="JARPUR010000005">
    <property type="protein sequence ID" value="KAK4875425.1"/>
    <property type="molecule type" value="Genomic_DNA"/>
</dbReference>
<dbReference type="InterPro" id="IPR010997">
    <property type="entry name" value="HRDC-like_sf"/>
</dbReference>
<dbReference type="SMART" id="SM00487">
    <property type="entry name" value="DEXDc"/>
    <property type="match status" value="1"/>
</dbReference>
<dbReference type="PROSITE" id="PS51194">
    <property type="entry name" value="HELICASE_CTER"/>
    <property type="match status" value="1"/>
</dbReference>
<dbReference type="SMART" id="SM00490">
    <property type="entry name" value="HELICc"/>
    <property type="match status" value="1"/>
</dbReference>
<dbReference type="Pfam" id="PF00570">
    <property type="entry name" value="HRDC"/>
    <property type="match status" value="1"/>
</dbReference>
<dbReference type="GO" id="GO:0005524">
    <property type="term" value="F:ATP binding"/>
    <property type="evidence" value="ECO:0007669"/>
    <property type="project" value="UniProtKB-KW"/>
</dbReference>
<dbReference type="InterPro" id="IPR036390">
    <property type="entry name" value="WH_DNA-bd_sf"/>
</dbReference>
<comment type="similarity">
    <text evidence="2">Belongs to the helicase family. RecQ subfamily.</text>
</comment>
<evidence type="ECO:0000256" key="5">
    <source>
        <dbReference type="ARBA" id="ARBA00022806"/>
    </source>
</evidence>
<evidence type="ECO:0000256" key="6">
    <source>
        <dbReference type="ARBA" id="ARBA00022840"/>
    </source>
</evidence>
<dbReference type="InterPro" id="IPR044876">
    <property type="entry name" value="HRDC_dom_sf"/>
</dbReference>
<reference evidence="17" key="1">
    <citation type="submission" date="2023-01" db="EMBL/GenBank/DDBJ databases">
        <title>Key to firefly adult light organ development and bioluminescence: homeobox transcription factors regulate luciferase expression and transportation to peroxisome.</title>
        <authorList>
            <person name="Fu X."/>
        </authorList>
    </citation>
    <scope>NUCLEOTIDE SEQUENCE [LARGE SCALE GENOMIC DNA]</scope>
</reference>
<keyword evidence="8" id="KW-0413">Isomerase</keyword>
<dbReference type="GO" id="GO:0009378">
    <property type="term" value="F:four-way junction helicase activity"/>
    <property type="evidence" value="ECO:0007669"/>
    <property type="project" value="TreeGrafter"/>
</dbReference>
<dbReference type="SMART" id="SM00341">
    <property type="entry name" value="HRDC"/>
    <property type="match status" value="1"/>
</dbReference>
<dbReference type="InterPro" id="IPR004589">
    <property type="entry name" value="DNA_helicase_ATP-dep_RecQ"/>
</dbReference>
<comment type="catalytic activity">
    <reaction evidence="9">
        <text>Couples ATP hydrolysis with the unwinding of duplex DNA by translocating in the 3'-5' direction.</text>
        <dbReference type="EC" id="5.6.2.4"/>
    </reaction>
</comment>
<proteinExistence type="inferred from homology"/>
<comment type="caution">
    <text evidence="16">The sequence shown here is derived from an EMBL/GenBank/DDBJ whole genome shotgun (WGS) entry which is preliminary data.</text>
</comment>
<dbReference type="InterPro" id="IPR036388">
    <property type="entry name" value="WH-like_DNA-bd_sf"/>
</dbReference>
<dbReference type="InterPro" id="IPR011545">
    <property type="entry name" value="DEAD/DEAH_box_helicase_dom"/>
</dbReference>
<keyword evidence="17" id="KW-1185">Reference proteome</keyword>
<feature type="domain" description="HRDC" evidence="13">
    <location>
        <begin position="657"/>
        <end position="739"/>
    </location>
</feature>
<evidence type="ECO:0000259" key="13">
    <source>
        <dbReference type="PROSITE" id="PS50967"/>
    </source>
</evidence>
<gene>
    <name evidence="16" type="ORF">RN001_011847</name>
</gene>
<sequence>MEDFDDDVLNEFQENSEWNECFDAVERWDKEHDLIAKSNTVENEEAPKPEYLEVLRRCFGHKSFRPMQWKIISSIINDRKDNCAIMATGYGKSLCFQYPSVYLGGITVVISPLISLMEDQVLSLEMCNISACLLGTAQTRQKEVVEEIFEQKYSLVYLTPEFCCGDYGKYILKRLNDNLLLILIAIDEAHCVSSWGHDFRQQYRQLGKLRDILPNVPILAVTATATPRVRNDIVSCLKLKNPQVLCSGFDRPNLHFSVHLKGVGVIPDLHKVMIQKNNMWSFPGSTIIYCITRKQTEEVAQLLNLKGIKCLPYHAGMTTKSRKEAHEKFVKDKVKMIVATIAFGMGIDKPDVRNVIHYGASKDLESYYQEVGRAGRDGQPSKCITFYNSADFELHQTIRELGGTTEKNRTRQTAMSRIMLQYLETRSCRRDFILNHFEGITPNKGPKRNCCDNCTRNINQESDCNTYEGLNQQGLYDFANDARVYMNAVKAMDGKFGHGMYILFLRGSKSTKLFAKYQQHSLYGSGKHQTEDWWKAIGKILEREGYLEKTCKKSARKAVYSTYSVSSKGNGFLQSPKTTNMLIQPSPEIFKLLKLKKQHEPAEASLSNSKYLKLSSTQPSTQPKSSKISLKLMGAINTITQKGVEDVSDNSSSSVENEERLRVYRLLMNKRADLATAVDCMPYMVASNEALMKMAEMKPTTIKELRKYRFEGFTEAKLNRFGEEFVKTIRSICHLDPLEKEQSNVKRSIEDILAEHPLPGTRISATAEASYSMYKSGLTVQEIANKRGVIPETVLSHLIDAIKIGYPIKMIDLNVTDDMREVILAAMQNTTNETGKGFLTAIKNACPPEITFNAIKVVTTYHQVRTHLAKLNVPYEDFESTCENDFDLFNFSNDSSRSIVDNQSQKCVTSSSNPSKKYEKRSAESDNNSLSLIKNPSKKQKIILARPSTSNSYEDLTFLDSPPRSSQSIVTSTQIQQKKTKVDKSLLDDFFDNVAFDDVEKAYEADILHSPEVSKSTIKNKTETKPSEPAPINAPREGTGLKRFQFKSKVPKSVIEIAQQVRLSQSDL</sequence>
<dbReference type="SUPFAM" id="SSF46785">
    <property type="entry name" value="Winged helix' DNA-binding domain"/>
    <property type="match status" value="1"/>
</dbReference>
<dbReference type="FunFam" id="3.40.50.300:FF:000941">
    <property type="entry name" value="Werner syndrome RecQ like helicase"/>
    <property type="match status" value="1"/>
</dbReference>
<dbReference type="InterPro" id="IPR002121">
    <property type="entry name" value="HRDC_dom"/>
</dbReference>
<dbReference type="Gene3D" id="1.10.150.80">
    <property type="entry name" value="HRDC domain"/>
    <property type="match status" value="1"/>
</dbReference>